<proteinExistence type="predicted"/>
<reference evidence="1 2" key="1">
    <citation type="submission" date="2016-10" db="EMBL/GenBank/DDBJ databases">
        <authorList>
            <person name="de Groot N.N."/>
        </authorList>
    </citation>
    <scope>NUCLEOTIDE SEQUENCE [LARGE SCALE GENOMIC DNA]</scope>
    <source>
        <strain evidence="1 2">DSM 18438</strain>
    </source>
</reference>
<accession>A0A1I1HUS5</accession>
<name>A0A1I1HUS5_9GAMM</name>
<evidence type="ECO:0000313" key="2">
    <source>
        <dbReference type="Proteomes" id="UP000199058"/>
    </source>
</evidence>
<organism evidence="1 2">
    <name type="scientific">Marinospirillum celere</name>
    <dbReference type="NCBI Taxonomy" id="1122252"/>
    <lineage>
        <taxon>Bacteria</taxon>
        <taxon>Pseudomonadati</taxon>
        <taxon>Pseudomonadota</taxon>
        <taxon>Gammaproteobacteria</taxon>
        <taxon>Oceanospirillales</taxon>
        <taxon>Oceanospirillaceae</taxon>
        <taxon>Marinospirillum</taxon>
    </lineage>
</organism>
<keyword evidence="2" id="KW-1185">Reference proteome</keyword>
<dbReference type="AlphaFoldDB" id="A0A1I1HUS5"/>
<sequence>MNPAHQQGFLLLPLMILTLLVSLLIGLSARDLSTGYLTHRLQLYHSCQAHLDQLGSSNQELCPPCPDQAFCEP</sequence>
<gene>
    <name evidence="1" type="ORF">SAMN05660443_2045</name>
</gene>
<dbReference type="EMBL" id="FOLH01000004">
    <property type="protein sequence ID" value="SFC27909.1"/>
    <property type="molecule type" value="Genomic_DNA"/>
</dbReference>
<dbReference type="Proteomes" id="UP000199058">
    <property type="component" value="Unassembled WGS sequence"/>
</dbReference>
<evidence type="ECO:0000313" key="1">
    <source>
        <dbReference type="EMBL" id="SFC27909.1"/>
    </source>
</evidence>
<dbReference type="STRING" id="1122252.SAMN05660443_2045"/>
<protein>
    <submittedName>
        <fullName evidence="1">Uncharacterized protein</fullName>
    </submittedName>
</protein>